<dbReference type="Proteomes" id="UP000007015">
    <property type="component" value="Chromosome 2"/>
</dbReference>
<dbReference type="Gene3D" id="3.40.33.10">
    <property type="entry name" value="CAP"/>
    <property type="match status" value="1"/>
</dbReference>
<keyword evidence="5" id="KW-1185">Reference proteome</keyword>
<feature type="region of interest" description="Disordered" evidence="1">
    <location>
        <begin position="137"/>
        <end position="163"/>
    </location>
</feature>
<dbReference type="SUPFAM" id="SSF55797">
    <property type="entry name" value="PR-1-like"/>
    <property type="match status" value="1"/>
</dbReference>
<evidence type="ECO:0000256" key="2">
    <source>
        <dbReference type="SAM" id="SignalP"/>
    </source>
</evidence>
<organism evidence="4 5">
    <name type="scientific">Oryza sativa subsp. indica</name>
    <name type="common">Rice</name>
    <dbReference type="NCBI Taxonomy" id="39946"/>
    <lineage>
        <taxon>Eukaryota</taxon>
        <taxon>Viridiplantae</taxon>
        <taxon>Streptophyta</taxon>
        <taxon>Embryophyta</taxon>
        <taxon>Tracheophyta</taxon>
        <taxon>Spermatophyta</taxon>
        <taxon>Magnoliopsida</taxon>
        <taxon>Liliopsida</taxon>
        <taxon>Poales</taxon>
        <taxon>Poaceae</taxon>
        <taxon>BOP clade</taxon>
        <taxon>Oryzoideae</taxon>
        <taxon>Oryzeae</taxon>
        <taxon>Oryzinae</taxon>
        <taxon>Oryza</taxon>
        <taxon>Oryza sativa</taxon>
    </lineage>
</organism>
<dbReference type="SMART" id="SM00198">
    <property type="entry name" value="SCP"/>
    <property type="match status" value="1"/>
</dbReference>
<feature type="domain" description="SCP" evidence="3">
    <location>
        <begin position="36"/>
        <end position="160"/>
    </location>
</feature>
<dbReference type="Gramene" id="BGIOSGA009168-TA">
    <property type="protein sequence ID" value="BGIOSGA009168-PA"/>
    <property type="gene ID" value="BGIOSGA009168"/>
</dbReference>
<name>B8AE17_ORYSI</name>
<feature type="chain" id="PRO_5002864573" description="SCP domain-containing protein" evidence="2">
    <location>
        <begin position="23"/>
        <end position="163"/>
    </location>
</feature>
<reference evidence="4 5" key="1">
    <citation type="journal article" date="2005" name="PLoS Biol.">
        <title>The genomes of Oryza sativa: a history of duplications.</title>
        <authorList>
            <person name="Yu J."/>
            <person name="Wang J."/>
            <person name="Lin W."/>
            <person name="Li S."/>
            <person name="Li H."/>
            <person name="Zhou J."/>
            <person name="Ni P."/>
            <person name="Dong W."/>
            <person name="Hu S."/>
            <person name="Zeng C."/>
            <person name="Zhang J."/>
            <person name="Zhang Y."/>
            <person name="Li R."/>
            <person name="Xu Z."/>
            <person name="Li S."/>
            <person name="Li X."/>
            <person name="Zheng H."/>
            <person name="Cong L."/>
            <person name="Lin L."/>
            <person name="Yin J."/>
            <person name="Geng J."/>
            <person name="Li G."/>
            <person name="Shi J."/>
            <person name="Liu J."/>
            <person name="Lv H."/>
            <person name="Li J."/>
            <person name="Wang J."/>
            <person name="Deng Y."/>
            <person name="Ran L."/>
            <person name="Shi X."/>
            <person name="Wang X."/>
            <person name="Wu Q."/>
            <person name="Li C."/>
            <person name="Ren X."/>
            <person name="Wang J."/>
            <person name="Wang X."/>
            <person name="Li D."/>
            <person name="Liu D."/>
            <person name="Zhang X."/>
            <person name="Ji Z."/>
            <person name="Zhao W."/>
            <person name="Sun Y."/>
            <person name="Zhang Z."/>
            <person name="Bao J."/>
            <person name="Han Y."/>
            <person name="Dong L."/>
            <person name="Ji J."/>
            <person name="Chen P."/>
            <person name="Wu S."/>
            <person name="Liu J."/>
            <person name="Xiao Y."/>
            <person name="Bu D."/>
            <person name="Tan J."/>
            <person name="Yang L."/>
            <person name="Ye C."/>
            <person name="Zhang J."/>
            <person name="Xu J."/>
            <person name="Zhou Y."/>
            <person name="Yu Y."/>
            <person name="Zhang B."/>
            <person name="Zhuang S."/>
            <person name="Wei H."/>
            <person name="Liu B."/>
            <person name="Lei M."/>
            <person name="Yu H."/>
            <person name="Li Y."/>
            <person name="Xu H."/>
            <person name="Wei S."/>
            <person name="He X."/>
            <person name="Fang L."/>
            <person name="Zhang Z."/>
            <person name="Zhang Y."/>
            <person name="Huang X."/>
            <person name="Su Z."/>
            <person name="Tong W."/>
            <person name="Li J."/>
            <person name="Tong Z."/>
            <person name="Li S."/>
            <person name="Ye J."/>
            <person name="Wang L."/>
            <person name="Fang L."/>
            <person name="Lei T."/>
            <person name="Chen C."/>
            <person name="Chen H."/>
            <person name="Xu Z."/>
            <person name="Li H."/>
            <person name="Huang H."/>
            <person name="Zhang F."/>
            <person name="Xu H."/>
            <person name="Li N."/>
            <person name="Zhao C."/>
            <person name="Li S."/>
            <person name="Dong L."/>
            <person name="Huang Y."/>
            <person name="Li L."/>
            <person name="Xi Y."/>
            <person name="Qi Q."/>
            <person name="Li W."/>
            <person name="Zhang B."/>
            <person name="Hu W."/>
            <person name="Zhang Y."/>
            <person name="Tian X."/>
            <person name="Jiao Y."/>
            <person name="Liang X."/>
            <person name="Jin J."/>
            <person name="Gao L."/>
            <person name="Zheng W."/>
            <person name="Hao B."/>
            <person name="Liu S."/>
            <person name="Wang W."/>
            <person name="Yuan L."/>
            <person name="Cao M."/>
            <person name="McDermott J."/>
            <person name="Samudrala R."/>
            <person name="Wang J."/>
            <person name="Wong G.K."/>
            <person name="Yang H."/>
        </authorList>
    </citation>
    <scope>NUCLEOTIDE SEQUENCE [LARGE SCALE GENOMIC DNA]</scope>
    <source>
        <strain evidence="5">cv. 93-11</strain>
    </source>
</reference>
<dbReference type="HOGENOM" id="CLU_1629779_0_0_1"/>
<dbReference type="EMBL" id="CM000127">
    <property type="protein sequence ID" value="EEC74141.1"/>
    <property type="molecule type" value="Genomic_DNA"/>
</dbReference>
<proteinExistence type="predicted"/>
<dbReference type="Pfam" id="PF00188">
    <property type="entry name" value="CAP"/>
    <property type="match status" value="1"/>
</dbReference>
<dbReference type="InterPro" id="IPR035940">
    <property type="entry name" value="CAP_sf"/>
</dbReference>
<accession>B8AE17</accession>
<protein>
    <recommendedName>
        <fullName evidence="3">SCP domain-containing protein</fullName>
    </recommendedName>
</protein>
<evidence type="ECO:0000313" key="4">
    <source>
        <dbReference type="EMBL" id="EEC74141.1"/>
    </source>
</evidence>
<dbReference type="InterPro" id="IPR014044">
    <property type="entry name" value="CAP_dom"/>
</dbReference>
<feature type="signal peptide" evidence="2">
    <location>
        <begin position="1"/>
        <end position="22"/>
    </location>
</feature>
<sequence length="163" mass="17336">MASSTAIALALLGIVLLLPGNAFVVVAYPRGGGGGDYRMQFLGQQNAARAAMGLPALVWDERVAGYARWYAESRRGDCALVHSSGPYGENLFWGSGTALVLCSQYVSYTQFIRVKAEGKERSIGDLAVTHMLAPKSASGAHKSLKPTNQRRCSMKPGVVSQTA</sequence>
<evidence type="ECO:0000259" key="3">
    <source>
        <dbReference type="SMART" id="SM00198"/>
    </source>
</evidence>
<keyword evidence="2" id="KW-0732">Signal</keyword>
<evidence type="ECO:0000256" key="1">
    <source>
        <dbReference type="SAM" id="MobiDB-lite"/>
    </source>
</evidence>
<dbReference type="STRING" id="39946.B8AE17"/>
<dbReference type="AlphaFoldDB" id="B8AE17"/>
<evidence type="ECO:0000313" key="5">
    <source>
        <dbReference type="Proteomes" id="UP000007015"/>
    </source>
</evidence>
<gene>
    <name evidence="4" type="ORF">OsI_09212</name>
</gene>